<dbReference type="GO" id="GO:0004788">
    <property type="term" value="F:thiamine diphosphokinase activity"/>
    <property type="evidence" value="ECO:0007669"/>
    <property type="project" value="UniProtKB-UniRule"/>
</dbReference>
<sequence length="217" mass="24354">MVKRALVLANGERQVDRNYFHNLRKRVDTLICADGGAKFALQLGLKPDRIFGDLDSINPDVKERYEKMGIEFVLFPAEKDKTDTHLILDYLIAEGYKEVFVGGAFGGRPDHFMGNLVLLNYGHQYGVKVKLVSPTVEIQILEGELVIEGHKGDTFSLIPVDHVVRGVTLKGFKYSLTDAEIFRESTLAISNIIVSDQARVKIKEGRAFLFIISRSEV</sequence>
<dbReference type="PANTHER" id="PTHR41299">
    <property type="entry name" value="THIAMINE PYROPHOSPHOKINASE"/>
    <property type="match status" value="1"/>
</dbReference>
<dbReference type="SUPFAM" id="SSF63862">
    <property type="entry name" value="Thiamin pyrophosphokinase, substrate-binding domain"/>
    <property type="match status" value="1"/>
</dbReference>
<name>A0A3S9SXG7_9FIRM</name>
<keyword evidence="8" id="KW-1185">Reference proteome</keyword>
<evidence type="ECO:0000259" key="6">
    <source>
        <dbReference type="SMART" id="SM00983"/>
    </source>
</evidence>
<gene>
    <name evidence="7" type="ORF">BBF96_05810</name>
</gene>
<evidence type="ECO:0000256" key="3">
    <source>
        <dbReference type="ARBA" id="ARBA00022777"/>
    </source>
</evidence>
<evidence type="ECO:0000313" key="8">
    <source>
        <dbReference type="Proteomes" id="UP000267250"/>
    </source>
</evidence>
<dbReference type="InterPro" id="IPR036371">
    <property type="entry name" value="TPK_B1-bd_sf"/>
</dbReference>
<dbReference type="GO" id="GO:0006772">
    <property type="term" value="P:thiamine metabolic process"/>
    <property type="evidence" value="ECO:0007669"/>
    <property type="project" value="UniProtKB-UniRule"/>
</dbReference>
<evidence type="ECO:0000256" key="1">
    <source>
        <dbReference type="ARBA" id="ARBA00022679"/>
    </source>
</evidence>
<dbReference type="EMBL" id="CP016379">
    <property type="protein sequence ID" value="AZR72950.1"/>
    <property type="molecule type" value="Genomic_DNA"/>
</dbReference>
<evidence type="ECO:0000313" key="7">
    <source>
        <dbReference type="EMBL" id="AZR72950.1"/>
    </source>
</evidence>
<dbReference type="InterPro" id="IPR036759">
    <property type="entry name" value="TPK_catalytic_sf"/>
</dbReference>
<evidence type="ECO:0000256" key="4">
    <source>
        <dbReference type="ARBA" id="ARBA00022840"/>
    </source>
</evidence>
<accession>A0A3S9SXG7</accession>
<organism evidence="7 8">
    <name type="scientific">Anoxybacter fermentans</name>
    <dbReference type="NCBI Taxonomy" id="1323375"/>
    <lineage>
        <taxon>Bacteria</taxon>
        <taxon>Bacillati</taxon>
        <taxon>Bacillota</taxon>
        <taxon>Clostridia</taxon>
        <taxon>Halanaerobiales</taxon>
        <taxon>Anoxybacter</taxon>
    </lineage>
</organism>
<keyword evidence="4" id="KW-0067">ATP-binding</keyword>
<dbReference type="GO" id="GO:0005524">
    <property type="term" value="F:ATP binding"/>
    <property type="evidence" value="ECO:0007669"/>
    <property type="project" value="UniProtKB-KW"/>
</dbReference>
<dbReference type="GO" id="GO:0030975">
    <property type="term" value="F:thiamine binding"/>
    <property type="evidence" value="ECO:0007669"/>
    <property type="project" value="InterPro"/>
</dbReference>
<dbReference type="PANTHER" id="PTHR41299:SF1">
    <property type="entry name" value="THIAMINE PYROPHOSPHOKINASE"/>
    <property type="match status" value="1"/>
</dbReference>
<dbReference type="Pfam" id="PF04265">
    <property type="entry name" value="TPK_B1_binding"/>
    <property type="match status" value="1"/>
</dbReference>
<keyword evidence="3 7" id="KW-0418">Kinase</keyword>
<dbReference type="InterPro" id="IPR007373">
    <property type="entry name" value="Thiamin_PyroPKinase_B1-bd"/>
</dbReference>
<dbReference type="Pfam" id="PF04263">
    <property type="entry name" value="TPK_catalytic"/>
    <property type="match status" value="1"/>
</dbReference>
<dbReference type="InterPro" id="IPR053149">
    <property type="entry name" value="TPK"/>
</dbReference>
<evidence type="ECO:0000256" key="5">
    <source>
        <dbReference type="NCBIfam" id="TIGR01378"/>
    </source>
</evidence>
<dbReference type="InterPro" id="IPR006282">
    <property type="entry name" value="Thi_PPkinase"/>
</dbReference>
<dbReference type="GO" id="GO:0009229">
    <property type="term" value="P:thiamine diphosphate biosynthetic process"/>
    <property type="evidence" value="ECO:0007669"/>
    <property type="project" value="InterPro"/>
</dbReference>
<keyword evidence="1" id="KW-0808">Transferase</keyword>
<dbReference type="SMART" id="SM00983">
    <property type="entry name" value="TPK_B1_binding"/>
    <property type="match status" value="1"/>
</dbReference>
<dbReference type="NCBIfam" id="TIGR01378">
    <property type="entry name" value="thi_PPkinase"/>
    <property type="match status" value="1"/>
</dbReference>
<reference evidence="7 8" key="1">
    <citation type="submission" date="2016-07" db="EMBL/GenBank/DDBJ databases">
        <title>Genome and transcriptome analysis of iron-reducing fermentative bacteria Anoxybacter fermentans.</title>
        <authorList>
            <person name="Zeng X."/>
            <person name="Shao Z."/>
        </authorList>
    </citation>
    <scope>NUCLEOTIDE SEQUENCE [LARGE SCALE GENOMIC DNA]</scope>
    <source>
        <strain evidence="7 8">DY22613</strain>
    </source>
</reference>
<dbReference type="AlphaFoldDB" id="A0A3S9SXG7"/>
<dbReference type="Gene3D" id="3.40.50.10240">
    <property type="entry name" value="Thiamin pyrophosphokinase, catalytic domain"/>
    <property type="match status" value="1"/>
</dbReference>
<dbReference type="InterPro" id="IPR007371">
    <property type="entry name" value="TPK_catalytic"/>
</dbReference>
<dbReference type="SUPFAM" id="SSF63999">
    <property type="entry name" value="Thiamin pyrophosphokinase, catalytic domain"/>
    <property type="match status" value="1"/>
</dbReference>
<dbReference type="CDD" id="cd07995">
    <property type="entry name" value="TPK"/>
    <property type="match status" value="1"/>
</dbReference>
<proteinExistence type="predicted"/>
<dbReference type="EC" id="2.7.6.2" evidence="5"/>
<keyword evidence="2" id="KW-0547">Nucleotide-binding</keyword>
<dbReference type="GO" id="GO:0016301">
    <property type="term" value="F:kinase activity"/>
    <property type="evidence" value="ECO:0007669"/>
    <property type="project" value="UniProtKB-KW"/>
</dbReference>
<protein>
    <recommendedName>
        <fullName evidence="5">Thiamine diphosphokinase</fullName>
        <ecNumber evidence="5">2.7.6.2</ecNumber>
    </recommendedName>
</protein>
<dbReference type="RefSeq" id="WP_164730922.1">
    <property type="nucleotide sequence ID" value="NZ_CP016379.1"/>
</dbReference>
<feature type="domain" description="Thiamin pyrophosphokinase thiamin-binding" evidence="6">
    <location>
        <begin position="143"/>
        <end position="208"/>
    </location>
</feature>
<dbReference type="KEGG" id="aft:BBF96_05810"/>
<dbReference type="Proteomes" id="UP000267250">
    <property type="component" value="Chromosome"/>
</dbReference>
<evidence type="ECO:0000256" key="2">
    <source>
        <dbReference type="ARBA" id="ARBA00022741"/>
    </source>
</evidence>